<reference evidence="2" key="1">
    <citation type="submission" date="2013-07" db="EMBL/GenBank/DDBJ databases">
        <title>The genome of Eucalyptus grandis.</title>
        <authorList>
            <person name="Schmutz J."/>
            <person name="Hayes R."/>
            <person name="Myburg A."/>
            <person name="Tuskan G."/>
            <person name="Grattapaglia D."/>
            <person name="Rokhsar D.S."/>
        </authorList>
    </citation>
    <scope>NUCLEOTIDE SEQUENCE</scope>
    <source>
        <tissue evidence="2">Leaf extractions</tissue>
    </source>
</reference>
<protein>
    <submittedName>
        <fullName evidence="2">Uncharacterized protein</fullName>
    </submittedName>
</protein>
<dbReference type="Gramene" id="KCW73378">
    <property type="protein sequence ID" value="KCW73378"/>
    <property type="gene ID" value="EUGRSUZ_E01848"/>
</dbReference>
<sequence length="70" mass="8187">MLYRFDTRVSDGFSHNSKEPEAEPDSTYGGKSIRELYELASTNYCGKYSCTYYGRFYWIKSCNCLKMRAP</sequence>
<feature type="region of interest" description="Disordered" evidence="1">
    <location>
        <begin position="1"/>
        <end position="29"/>
    </location>
</feature>
<dbReference type="InParanoid" id="A0A059C4K8"/>
<accession>A0A059C4K8</accession>
<proteinExistence type="predicted"/>
<evidence type="ECO:0000256" key="1">
    <source>
        <dbReference type="SAM" id="MobiDB-lite"/>
    </source>
</evidence>
<evidence type="ECO:0000313" key="2">
    <source>
        <dbReference type="EMBL" id="KCW73378.1"/>
    </source>
</evidence>
<organism evidence="2">
    <name type="scientific">Eucalyptus grandis</name>
    <name type="common">Flooded gum</name>
    <dbReference type="NCBI Taxonomy" id="71139"/>
    <lineage>
        <taxon>Eukaryota</taxon>
        <taxon>Viridiplantae</taxon>
        <taxon>Streptophyta</taxon>
        <taxon>Embryophyta</taxon>
        <taxon>Tracheophyta</taxon>
        <taxon>Spermatophyta</taxon>
        <taxon>Magnoliopsida</taxon>
        <taxon>eudicotyledons</taxon>
        <taxon>Gunneridae</taxon>
        <taxon>Pentapetalae</taxon>
        <taxon>rosids</taxon>
        <taxon>malvids</taxon>
        <taxon>Myrtales</taxon>
        <taxon>Myrtaceae</taxon>
        <taxon>Myrtoideae</taxon>
        <taxon>Eucalypteae</taxon>
        <taxon>Eucalyptus</taxon>
    </lineage>
</organism>
<dbReference type="EMBL" id="KK198757">
    <property type="protein sequence ID" value="KCW73378.1"/>
    <property type="molecule type" value="Genomic_DNA"/>
</dbReference>
<gene>
    <name evidence="2" type="ORF">EUGRSUZ_E01848</name>
</gene>
<dbReference type="AlphaFoldDB" id="A0A059C4K8"/>
<name>A0A059C4K8_EUCGR</name>